<comment type="caution">
    <text evidence="2">The sequence shown here is derived from an EMBL/GenBank/DDBJ whole genome shotgun (WGS) entry which is preliminary data.</text>
</comment>
<keyword evidence="1" id="KW-0732">Signal</keyword>
<evidence type="ECO:0000256" key="1">
    <source>
        <dbReference type="SAM" id="SignalP"/>
    </source>
</evidence>
<keyword evidence="3" id="KW-1185">Reference proteome</keyword>
<dbReference type="Gene3D" id="3.20.20.80">
    <property type="entry name" value="Glycosidases"/>
    <property type="match status" value="1"/>
</dbReference>
<feature type="signal peptide" evidence="1">
    <location>
        <begin position="1"/>
        <end position="23"/>
    </location>
</feature>
<reference evidence="2 3" key="1">
    <citation type="journal article" date="2024" name="IMA Fungus">
        <title>IMA Genome - F19 : A genome assembly and annotation guide to empower mycologists, including annotated draft genome sequences of Ceratocystis pirilliformis, Diaporthe australafricana, Fusarium ophioides, Paecilomyces lecythidis, and Sporothrix stenoceras.</title>
        <authorList>
            <person name="Aylward J."/>
            <person name="Wilson A.M."/>
            <person name="Visagie C.M."/>
            <person name="Spraker J."/>
            <person name="Barnes I."/>
            <person name="Buitendag C."/>
            <person name="Ceriani C."/>
            <person name="Del Mar Angel L."/>
            <person name="du Plessis D."/>
            <person name="Fuchs T."/>
            <person name="Gasser K."/>
            <person name="Kramer D."/>
            <person name="Li W."/>
            <person name="Munsamy K."/>
            <person name="Piso A."/>
            <person name="Price J.L."/>
            <person name="Sonnekus B."/>
            <person name="Thomas C."/>
            <person name="van der Nest A."/>
            <person name="van Dijk A."/>
            <person name="van Heerden A."/>
            <person name="van Vuuren N."/>
            <person name="Yilmaz N."/>
            <person name="Duong T.A."/>
            <person name="van der Merwe N.A."/>
            <person name="Wingfield M.J."/>
            <person name="Wingfield B.D."/>
        </authorList>
    </citation>
    <scope>NUCLEOTIDE SEQUENCE [LARGE SCALE GENOMIC DNA]</scope>
    <source>
        <strain evidence="2 3">CMW 18167</strain>
    </source>
</reference>
<sequence>MLKLHFIHLWSLLVAVSLPVCHAWNQAIEIRAPATVPLGAFLPVDKTFASFSFPAHFFADFADVNLTMAKGNSTQPNLFSRDILDLLRAKCGAAPYIRVGGTSADHTFYNLSQEIPVTESNFTQNGIPNDVVVSPVWSEGFTNFPGSKWIFQVNLQNTIDNAINEARAVMNFTREDLIAFEIGNEPDISALLGEEKKYNQSQYVKDWLIYADAISKKVLKGNPYGLDETAFFQALTYAYHDEFGFSVKGAFAEGIAKSGHVKAVSQHQ</sequence>
<gene>
    <name evidence="2" type="primary">GTR2_1</name>
    <name evidence="2" type="ORF">Plec18167_006548</name>
</gene>
<feature type="chain" id="PRO_5046421240" evidence="1">
    <location>
        <begin position="24"/>
        <end position="268"/>
    </location>
</feature>
<name>A0ABR3XAA9_9EURO</name>
<evidence type="ECO:0000313" key="3">
    <source>
        <dbReference type="Proteomes" id="UP001583193"/>
    </source>
</evidence>
<dbReference type="PANTHER" id="PTHR36183">
    <property type="entry name" value="BETA-GLUCURONIDASE"/>
    <property type="match status" value="1"/>
</dbReference>
<organism evidence="2 3">
    <name type="scientific">Paecilomyces lecythidis</name>
    <dbReference type="NCBI Taxonomy" id="3004212"/>
    <lineage>
        <taxon>Eukaryota</taxon>
        <taxon>Fungi</taxon>
        <taxon>Dikarya</taxon>
        <taxon>Ascomycota</taxon>
        <taxon>Pezizomycotina</taxon>
        <taxon>Eurotiomycetes</taxon>
        <taxon>Eurotiomycetidae</taxon>
        <taxon>Eurotiales</taxon>
        <taxon>Thermoascaceae</taxon>
        <taxon>Paecilomyces</taxon>
    </lineage>
</organism>
<accession>A0ABR3XAA9</accession>
<dbReference type="InterPro" id="IPR017853">
    <property type="entry name" value="GH"/>
</dbReference>
<evidence type="ECO:0000313" key="2">
    <source>
        <dbReference type="EMBL" id="KAL1872898.1"/>
    </source>
</evidence>
<protein>
    <submittedName>
        <fullName evidence="2">GTP-binding protein gtr2</fullName>
    </submittedName>
</protein>
<proteinExistence type="predicted"/>
<dbReference type="InterPro" id="IPR052974">
    <property type="entry name" value="GH79_Enzymes"/>
</dbReference>
<dbReference type="PANTHER" id="PTHR36183:SF2">
    <property type="entry name" value="BETA-GLUCURONIDASE C-TERMINAL DOMAIN-CONTAINING PROTEIN"/>
    <property type="match status" value="1"/>
</dbReference>
<dbReference type="SUPFAM" id="SSF51445">
    <property type="entry name" value="(Trans)glycosidases"/>
    <property type="match status" value="1"/>
</dbReference>
<dbReference type="EMBL" id="JAVDPF010000023">
    <property type="protein sequence ID" value="KAL1872898.1"/>
    <property type="molecule type" value="Genomic_DNA"/>
</dbReference>
<dbReference type="Proteomes" id="UP001583193">
    <property type="component" value="Unassembled WGS sequence"/>
</dbReference>